<dbReference type="InterPro" id="IPR012337">
    <property type="entry name" value="RNaseH-like_sf"/>
</dbReference>
<dbReference type="Proteomes" id="UP000494249">
    <property type="component" value="Unassembled WGS sequence"/>
</dbReference>
<sequence length="660" mass="74357">MKTMTFGELRFDRDSIPAELRDVASWPGADDGALSSEARDVLHRRIQAMALFADGRTSLREIGRVTGLRFNDLYRLFERCVTMHEDGRIFGVRALIPYRHTRAYQRSAAVTLSRDGSKGGTSGAFTQLLFRYPEIAHWIERKVDERRRKNGGQREVLRGLRRLHRDFLDQCRRAGVEAHDYPFNQQYLGERSLATHVRRLATRHFDAAAQAAGATQIAHAWEDAGEHVRKPAVDPLDVVEFDGHKIDLRLTLRIDDPLGFETLLSLHRIWILVLLDVATRAVLGYSLAVGREYNKDDIAEALQATLTPHATRAFRIPGLRVRSGGGFPSEAMPETAWACWNTLRFDAAKAHFAQATLERLTGIVGCWCDNGPLCEKNERAFVERFFGQLAAHFAHRLPGTTGAAPQSVERALNDVGGDLSLLMSLDELEDVIDVVLADYNGEPHTGLGGRTPLEAMRFFLARDSSLLRTLPAERRGTLCLLQDARVVTIRGSVKRGERPHVNFEYVRYTGSILSSNASLIGQQLRIYFNVKDIRHVHAFFMDGSELGVLTAVRPWCFSQHSLRVRQEIFRLIHQRKITYRDGEDPVEAWFAYKKTEAARHQRSANDLARMLTDRAKSHESPPAVPGRMSPQAQSQPATRAATQPGSPRPSIRLTRIFTFS</sequence>
<dbReference type="EMBL" id="CADIKB010000041">
    <property type="protein sequence ID" value="CAB3730837.1"/>
    <property type="molecule type" value="Genomic_DNA"/>
</dbReference>
<dbReference type="InterPro" id="IPR036397">
    <property type="entry name" value="RNaseH_sf"/>
</dbReference>
<evidence type="ECO:0000313" key="2">
    <source>
        <dbReference type="EMBL" id="CAB3730837.1"/>
    </source>
</evidence>
<evidence type="ECO:0008006" key="4">
    <source>
        <dbReference type="Google" id="ProtNLM"/>
    </source>
</evidence>
<reference evidence="2 3" key="1">
    <citation type="submission" date="2020-04" db="EMBL/GenBank/DDBJ databases">
        <authorList>
            <person name="De Canck E."/>
        </authorList>
    </citation>
    <scope>NUCLEOTIDE SEQUENCE [LARGE SCALE GENOMIC DNA]</scope>
    <source>
        <strain evidence="2 3">LMG 22037</strain>
    </source>
</reference>
<feature type="region of interest" description="Disordered" evidence="1">
    <location>
        <begin position="613"/>
        <end position="660"/>
    </location>
</feature>
<protein>
    <recommendedName>
        <fullName evidence="4">Integrase catalytic domain-containing protein</fullName>
    </recommendedName>
</protein>
<dbReference type="Gene3D" id="3.30.420.10">
    <property type="entry name" value="Ribonuclease H-like superfamily/Ribonuclease H"/>
    <property type="match status" value="1"/>
</dbReference>
<proteinExistence type="predicted"/>
<dbReference type="GO" id="GO:0003676">
    <property type="term" value="F:nucleic acid binding"/>
    <property type="evidence" value="ECO:0007669"/>
    <property type="project" value="InterPro"/>
</dbReference>
<gene>
    <name evidence="2" type="ORF">LMG22037_05567</name>
</gene>
<dbReference type="AlphaFoldDB" id="A0A6J5CC25"/>
<dbReference type="RefSeq" id="WP_035481686.1">
    <property type="nucleotide sequence ID" value="NZ_CADFGL010000038.1"/>
</dbReference>
<accession>A0A6J5CC25</accession>
<dbReference type="SUPFAM" id="SSF53098">
    <property type="entry name" value="Ribonuclease H-like"/>
    <property type="match status" value="1"/>
</dbReference>
<name>A0A6J5CC25_9BURK</name>
<evidence type="ECO:0000313" key="3">
    <source>
        <dbReference type="Proteomes" id="UP000494249"/>
    </source>
</evidence>
<organism evidence="2 3">
    <name type="scientific">Paraburkholderia phenoliruptrix</name>
    <dbReference type="NCBI Taxonomy" id="252970"/>
    <lineage>
        <taxon>Bacteria</taxon>
        <taxon>Pseudomonadati</taxon>
        <taxon>Pseudomonadota</taxon>
        <taxon>Betaproteobacteria</taxon>
        <taxon>Burkholderiales</taxon>
        <taxon>Burkholderiaceae</taxon>
        <taxon>Paraburkholderia</taxon>
    </lineage>
</organism>
<feature type="compositionally biased region" description="Polar residues" evidence="1">
    <location>
        <begin position="630"/>
        <end position="645"/>
    </location>
</feature>
<evidence type="ECO:0000256" key="1">
    <source>
        <dbReference type="SAM" id="MobiDB-lite"/>
    </source>
</evidence>